<evidence type="ECO:0000256" key="1">
    <source>
        <dbReference type="ARBA" id="ARBA00000448"/>
    </source>
</evidence>
<dbReference type="RefSeq" id="WP_002210379.1">
    <property type="nucleotide sequence ID" value="NC_008150.1"/>
</dbReference>
<dbReference type="Gene3D" id="2.60.40.10">
    <property type="entry name" value="Immunoglobulins"/>
    <property type="match status" value="1"/>
</dbReference>
<comment type="similarity">
    <text evidence="2">Belongs to the glycosyl hydrolase 3 family.</text>
</comment>
<dbReference type="Pfam" id="PF14310">
    <property type="entry name" value="Fn3-like"/>
    <property type="match status" value="1"/>
</dbReference>
<dbReference type="InterPro" id="IPR036881">
    <property type="entry name" value="Glyco_hydro_3_C_sf"/>
</dbReference>
<dbReference type="GeneID" id="57974003"/>
<comment type="catalytic activity">
    <reaction evidence="1">
        <text>Hydrolysis of terminal, non-reducing beta-D-glucosyl residues with release of beta-D-glucose.</text>
        <dbReference type="EC" id="3.2.1.21"/>
    </reaction>
</comment>
<evidence type="ECO:0000256" key="2">
    <source>
        <dbReference type="ARBA" id="ARBA00005336"/>
    </source>
</evidence>
<dbReference type="EC" id="3.2.1.21" evidence="3"/>
<protein>
    <recommendedName>
        <fullName evidence="3">beta-glucosidase</fullName>
        <ecNumber evidence="3">3.2.1.21</ecNumber>
    </recommendedName>
    <alternativeName>
        <fullName evidence="9">Beta-D-glucoside glucohydrolase</fullName>
    </alternativeName>
    <alternativeName>
        <fullName evidence="7">Cellobiase</fullName>
    </alternativeName>
    <alternativeName>
        <fullName evidence="8">Gentiobiase</fullName>
    </alternativeName>
</protein>
<keyword evidence="6" id="KW-0326">Glycosidase</keyword>
<dbReference type="InterPro" id="IPR026891">
    <property type="entry name" value="Fn3-like"/>
</dbReference>
<dbReference type="AlphaFoldDB" id="A0A0E1NQF0"/>
<evidence type="ECO:0000256" key="6">
    <source>
        <dbReference type="ARBA" id="ARBA00023295"/>
    </source>
</evidence>
<dbReference type="InterPro" id="IPR036962">
    <property type="entry name" value="Glyco_hydro_3_N_sf"/>
</dbReference>
<dbReference type="SMART" id="SM01217">
    <property type="entry name" value="Fn3_like"/>
    <property type="match status" value="1"/>
</dbReference>
<dbReference type="PANTHER" id="PTHR30620">
    <property type="entry name" value="PERIPLASMIC BETA-GLUCOSIDASE-RELATED"/>
    <property type="match status" value="1"/>
</dbReference>
<dbReference type="InterPro" id="IPR001764">
    <property type="entry name" value="Glyco_hydro_3_N"/>
</dbReference>
<evidence type="ECO:0000256" key="4">
    <source>
        <dbReference type="ARBA" id="ARBA00022729"/>
    </source>
</evidence>
<evidence type="ECO:0000256" key="3">
    <source>
        <dbReference type="ARBA" id="ARBA00012744"/>
    </source>
</evidence>
<dbReference type="InterPro" id="IPR013783">
    <property type="entry name" value="Ig-like_fold"/>
</dbReference>
<evidence type="ECO:0000256" key="8">
    <source>
        <dbReference type="ARBA" id="ARBA00032194"/>
    </source>
</evidence>
<evidence type="ECO:0000256" key="5">
    <source>
        <dbReference type="ARBA" id="ARBA00022801"/>
    </source>
</evidence>
<dbReference type="Pfam" id="PF00933">
    <property type="entry name" value="Glyco_hydro_3"/>
    <property type="match status" value="1"/>
</dbReference>
<evidence type="ECO:0000256" key="9">
    <source>
        <dbReference type="ARBA" id="ARBA00032594"/>
    </source>
</evidence>
<dbReference type="PRINTS" id="PR00133">
    <property type="entry name" value="GLHYDRLASE3"/>
</dbReference>
<dbReference type="InterPro" id="IPR017853">
    <property type="entry name" value="GH"/>
</dbReference>
<dbReference type="KEGG" id="ypa:YPA_3174"/>
<sequence>MSTVYRDATLPIEARIDDLLSQMTLAEKVGQLCQQPMLDYQQHRDDYLAGVRAGRWGSRILADTAWAGNAPGENVDPCQLNEIQRAAVEHSRLGIPLLFARDVIYGQATVLPIPLAQAASWNPELVQQAYRVIAREAASLGIHWTFAPMLDIARDPRWGRTIETSGEDPWLTAQFAAAVVKGFQGDDLSAADSLMACAKHFVGYAAVEGGRDYDTTELSDNTLHNVHLPPFQAAIEAGVGSVMTGFCDFGGTPVTAHGELIRGWLKQQQNFDGLVISDWGSIADLTHFGIAQDALRAAELALQAGVDMAMTHEAYEDKLDQLVLQGRIKEALLDDAVRRVLRAKFRCGLFERPYVDEEWHKRELRRPEHLALAQRLAEQSIVLLKNRQALLPISRTSVPLTLAVIGPHAHSQRQHLGSWCLDGDADQVMSIYQSLCAIAGEVKVITEQSCFSDEMIECAHRADIVILCTGESHRRTGEARNIAELQLPPGQEELIAAVGRTGKPLVVIQCTGRPLPSPATEQYADALLYGWQCGSEAGKAIARIIFGEQVPCGKLPMTVPRSTGQIPIYYGRKPLGKMRDYREYQPYKDLADTPLYPFGFGLSYTRFTYSDLQLSHESLELGASLRVTMTVTNDGAVAGDEVVQCYIRQYVASTTRPQRELKGFQRISLQPGELGEVSFTLGVRELAFYGQHRRYAQEPSRISVFVGGDSTTPHQADFTLFENLYTV</sequence>
<keyword evidence="4" id="KW-0732">Signal</keyword>
<evidence type="ECO:0000313" key="11">
    <source>
        <dbReference type="EMBL" id="ABG15136.1"/>
    </source>
</evidence>
<accession>A0A0E1NQF0</accession>
<dbReference type="Proteomes" id="UP000001971">
    <property type="component" value="Chromosome"/>
</dbReference>
<evidence type="ECO:0000259" key="10">
    <source>
        <dbReference type="SMART" id="SM01217"/>
    </source>
</evidence>
<name>A0A0E1NQF0_YERPA</name>
<dbReference type="Gene3D" id="3.20.20.300">
    <property type="entry name" value="Glycoside hydrolase, family 3, N-terminal domain"/>
    <property type="match status" value="1"/>
</dbReference>
<organism evidence="11 12">
    <name type="scientific">Yersinia pestis bv. Antiqua (strain Antiqua)</name>
    <dbReference type="NCBI Taxonomy" id="360102"/>
    <lineage>
        <taxon>Bacteria</taxon>
        <taxon>Pseudomonadati</taxon>
        <taxon>Pseudomonadota</taxon>
        <taxon>Gammaproteobacteria</taxon>
        <taxon>Enterobacterales</taxon>
        <taxon>Yersiniaceae</taxon>
        <taxon>Yersinia</taxon>
    </lineage>
</organism>
<dbReference type="Pfam" id="PF01915">
    <property type="entry name" value="Glyco_hydro_3_C"/>
    <property type="match status" value="1"/>
</dbReference>
<dbReference type="SUPFAM" id="SSF51445">
    <property type="entry name" value="(Trans)glycosidases"/>
    <property type="match status" value="1"/>
</dbReference>
<dbReference type="Gene3D" id="3.40.50.1700">
    <property type="entry name" value="Glycoside hydrolase family 3 C-terminal domain"/>
    <property type="match status" value="1"/>
</dbReference>
<dbReference type="GO" id="GO:0009251">
    <property type="term" value="P:glucan catabolic process"/>
    <property type="evidence" value="ECO:0007669"/>
    <property type="project" value="TreeGrafter"/>
</dbReference>
<evidence type="ECO:0000313" key="12">
    <source>
        <dbReference type="Proteomes" id="UP000001971"/>
    </source>
</evidence>
<evidence type="ECO:0000256" key="7">
    <source>
        <dbReference type="ARBA" id="ARBA00031448"/>
    </source>
</evidence>
<dbReference type="EMBL" id="CP000308">
    <property type="protein sequence ID" value="ABG15136.1"/>
    <property type="molecule type" value="Genomic_DNA"/>
</dbReference>
<gene>
    <name evidence="11" type="ordered locus">YPA_3174</name>
</gene>
<dbReference type="SUPFAM" id="SSF52279">
    <property type="entry name" value="Beta-D-glucan exohydrolase, C-terminal domain"/>
    <property type="match status" value="1"/>
</dbReference>
<dbReference type="InterPro" id="IPR051915">
    <property type="entry name" value="Cellulose_Degrad_GH3"/>
</dbReference>
<reference evidence="11 12" key="1">
    <citation type="journal article" date="2006" name="J. Bacteriol.">
        <title>Complete genome sequence of Yersinia pestis strains Antiqua and Nepal516: evidence of gene reduction in an emerging pathogen.</title>
        <authorList>
            <person name="Chain P.S."/>
            <person name="Hu P."/>
            <person name="Malfatti S.A."/>
            <person name="Radnedge L."/>
            <person name="Larimer F."/>
            <person name="Vergez L.M."/>
            <person name="Worsham P."/>
            <person name="Chu M.C."/>
            <person name="Andersen G.L."/>
        </authorList>
    </citation>
    <scope>NUCLEOTIDE SEQUENCE [LARGE SCALE GENOMIC DNA]</scope>
    <source>
        <strain evidence="11 12">Antiqua</strain>
    </source>
</reference>
<proteinExistence type="inferred from homology"/>
<dbReference type="PATRIC" id="fig|360102.15.peg.1887"/>
<dbReference type="GO" id="GO:0008422">
    <property type="term" value="F:beta-glucosidase activity"/>
    <property type="evidence" value="ECO:0007669"/>
    <property type="project" value="UniProtKB-EC"/>
</dbReference>
<dbReference type="PANTHER" id="PTHR30620:SF16">
    <property type="entry name" value="LYSOSOMAL BETA GLUCOSIDASE"/>
    <property type="match status" value="1"/>
</dbReference>
<dbReference type="InterPro" id="IPR002772">
    <property type="entry name" value="Glyco_hydro_3_C"/>
</dbReference>
<dbReference type="HOGENOM" id="CLU_004542_5_1_6"/>
<dbReference type="FunFam" id="2.60.40.10:FF:000495">
    <property type="entry name" value="Periplasmic beta-glucosidase"/>
    <property type="match status" value="1"/>
</dbReference>
<feature type="domain" description="Fibronectin type III-like" evidence="10">
    <location>
        <begin position="641"/>
        <end position="710"/>
    </location>
</feature>
<keyword evidence="5 11" id="KW-0378">Hydrolase</keyword>